<evidence type="ECO:0000313" key="3">
    <source>
        <dbReference type="Proteomes" id="UP000298030"/>
    </source>
</evidence>
<feature type="compositionally biased region" description="Pro residues" evidence="1">
    <location>
        <begin position="195"/>
        <end position="211"/>
    </location>
</feature>
<feature type="compositionally biased region" description="Low complexity" evidence="1">
    <location>
        <begin position="164"/>
        <end position="187"/>
    </location>
</feature>
<protein>
    <submittedName>
        <fullName evidence="2">Uncharacterized protein</fullName>
    </submittedName>
</protein>
<evidence type="ECO:0000256" key="1">
    <source>
        <dbReference type="SAM" id="MobiDB-lite"/>
    </source>
</evidence>
<evidence type="ECO:0000313" key="2">
    <source>
        <dbReference type="EMBL" id="TEB09205.1"/>
    </source>
</evidence>
<feature type="region of interest" description="Disordered" evidence="1">
    <location>
        <begin position="1"/>
        <end position="20"/>
    </location>
</feature>
<comment type="caution">
    <text evidence="2">The sequence shown here is derived from an EMBL/GenBank/DDBJ whole genome shotgun (WGS) entry which is preliminary data.</text>
</comment>
<dbReference type="Proteomes" id="UP000298030">
    <property type="component" value="Unassembled WGS sequence"/>
</dbReference>
<accession>A0A4Y7RJP5</accession>
<feature type="compositionally biased region" description="Basic residues" evidence="1">
    <location>
        <begin position="212"/>
        <end position="224"/>
    </location>
</feature>
<reference evidence="2 3" key="1">
    <citation type="journal article" date="2019" name="Nat. Ecol. Evol.">
        <title>Megaphylogeny resolves global patterns of mushroom evolution.</title>
        <authorList>
            <person name="Varga T."/>
            <person name="Krizsan K."/>
            <person name="Foldi C."/>
            <person name="Dima B."/>
            <person name="Sanchez-Garcia M."/>
            <person name="Sanchez-Ramirez S."/>
            <person name="Szollosi G.J."/>
            <person name="Szarkandi J.G."/>
            <person name="Papp V."/>
            <person name="Albert L."/>
            <person name="Andreopoulos W."/>
            <person name="Angelini C."/>
            <person name="Antonin V."/>
            <person name="Barry K.W."/>
            <person name="Bougher N.L."/>
            <person name="Buchanan P."/>
            <person name="Buyck B."/>
            <person name="Bense V."/>
            <person name="Catcheside P."/>
            <person name="Chovatia M."/>
            <person name="Cooper J."/>
            <person name="Damon W."/>
            <person name="Desjardin D."/>
            <person name="Finy P."/>
            <person name="Geml J."/>
            <person name="Haridas S."/>
            <person name="Hughes K."/>
            <person name="Justo A."/>
            <person name="Karasinski D."/>
            <person name="Kautmanova I."/>
            <person name="Kiss B."/>
            <person name="Kocsube S."/>
            <person name="Kotiranta H."/>
            <person name="LaButti K.M."/>
            <person name="Lechner B.E."/>
            <person name="Liimatainen K."/>
            <person name="Lipzen A."/>
            <person name="Lukacs Z."/>
            <person name="Mihaltcheva S."/>
            <person name="Morgado L.N."/>
            <person name="Niskanen T."/>
            <person name="Noordeloos M.E."/>
            <person name="Ohm R.A."/>
            <person name="Ortiz-Santana B."/>
            <person name="Ovrebo C."/>
            <person name="Racz N."/>
            <person name="Riley R."/>
            <person name="Savchenko A."/>
            <person name="Shiryaev A."/>
            <person name="Soop K."/>
            <person name="Spirin V."/>
            <person name="Szebenyi C."/>
            <person name="Tomsovsky M."/>
            <person name="Tulloss R.E."/>
            <person name="Uehling J."/>
            <person name="Grigoriev I.V."/>
            <person name="Vagvolgyi C."/>
            <person name="Papp T."/>
            <person name="Martin F.M."/>
            <person name="Miettinen O."/>
            <person name="Hibbett D.S."/>
            <person name="Nagy L.G."/>
        </authorList>
    </citation>
    <scope>NUCLEOTIDE SEQUENCE [LARGE SCALE GENOMIC DNA]</scope>
    <source>
        <strain evidence="2 3">FP101781</strain>
    </source>
</reference>
<feature type="region of interest" description="Disordered" evidence="1">
    <location>
        <begin position="255"/>
        <end position="274"/>
    </location>
</feature>
<dbReference type="EMBL" id="QPFP01000517">
    <property type="protein sequence ID" value="TEB09205.1"/>
    <property type="molecule type" value="Genomic_DNA"/>
</dbReference>
<sequence>MLSRSYTASGSPAVTTGVASTSTPATDEFLRELAGLKTLKILKIAGIDILEVFKVASLEFLKVFEVTGLEGLRLIELASLLSSTFGTTLSWGRGSATSGWSTSATTSTTAPFELSTKAATATPSTAATAEATAPSSTASTTAALDDLLNQIAELSGFLSSSFLRGSSTSTSTSSTTATTTATTLSSLHPFVRLPLLPPPRRPPPPRPPPPPHGRHGALRAHRTRGQQECRHSQAINECELRLERKDERERWTHVDVGKDAGCAEQGSRNNCSDS</sequence>
<proteinExistence type="predicted"/>
<keyword evidence="3" id="KW-1185">Reference proteome</keyword>
<organism evidence="2 3">
    <name type="scientific">Coprinellus micaceus</name>
    <name type="common">Glistening ink-cap mushroom</name>
    <name type="synonym">Coprinus micaceus</name>
    <dbReference type="NCBI Taxonomy" id="71717"/>
    <lineage>
        <taxon>Eukaryota</taxon>
        <taxon>Fungi</taxon>
        <taxon>Dikarya</taxon>
        <taxon>Basidiomycota</taxon>
        <taxon>Agaricomycotina</taxon>
        <taxon>Agaricomycetes</taxon>
        <taxon>Agaricomycetidae</taxon>
        <taxon>Agaricales</taxon>
        <taxon>Agaricineae</taxon>
        <taxon>Psathyrellaceae</taxon>
        <taxon>Coprinellus</taxon>
    </lineage>
</organism>
<name>A0A4Y7RJP5_COPMI</name>
<gene>
    <name evidence="2" type="ORF">FA13DRAFT_1117679</name>
</gene>
<feature type="region of interest" description="Disordered" evidence="1">
    <location>
        <begin position="164"/>
        <end position="231"/>
    </location>
</feature>
<dbReference type="AlphaFoldDB" id="A0A4Y7RJP5"/>